<keyword evidence="3 8" id="KW-0489">Methyltransferase</keyword>
<evidence type="ECO:0000313" key="8">
    <source>
        <dbReference type="EMBL" id="MCK8788186.1"/>
    </source>
</evidence>
<dbReference type="EC" id="2.1.1.72" evidence="2"/>
<sequence>MYFAAHTTLRVWGRVGCLVGSCSVAQVREATLAKVFRLVRDRVGRESATTFCRRLIDGRGPREIVSLLDQLEPEWSDHAIASAYTILIGAERRKALGAYFTPPHLVRHLILRMVECGLNLDRDVIHDPAAGGAAFIVPIARRVARAGLDRGDSPEDVLADVRARLSGCEIDRGLALIANALLRRMLRREFGMAVGPRFGLVSMGDSLVDQHDGLVDSWIGNPPYAKIGAKGHRRWRAEFSDIAGGQLNIYAMFLRRGLDRVRTNGLLGFIVPMSFIGSPDYASFRRRLAQMSQIVSIDLIEKRKHVFLDVVQDACFIVVRRLEEALEPETTGAVSAACCMVHAEGETEALGTVEVSLDGLPWRLPSRGQDGKGGATLSDYGYETRVGYVVPQRVADRMHRRPAKSRFPLVWAKAVGSDGRFDFMRAEHQSQASGRLWFEAKAMAPYVFRKPLVVVQRTSNRKQERRINAAAVPKSFFREHGGLVGENHVVLVSPIEGRKPVVPPKDLAALLNSGPVNERFGRVCGTVTVSALLLSSLDLPLPQRVLGLAAKRGEVRDKAVLTAYGEIAR</sequence>
<evidence type="ECO:0000259" key="7">
    <source>
        <dbReference type="Pfam" id="PF07669"/>
    </source>
</evidence>
<dbReference type="InterPro" id="IPR029063">
    <property type="entry name" value="SAM-dependent_MTases_sf"/>
</dbReference>
<dbReference type="PANTHER" id="PTHR33841:SF5">
    <property type="entry name" value="DNA METHYLASE (MODIFICATION METHYLASE) (METHYLTRANSFERASE)-RELATED"/>
    <property type="match status" value="1"/>
</dbReference>
<dbReference type="InterPro" id="IPR011639">
    <property type="entry name" value="MethylTrfase_TaqI-like_dom"/>
</dbReference>
<evidence type="ECO:0000313" key="9">
    <source>
        <dbReference type="Proteomes" id="UP001139516"/>
    </source>
</evidence>
<accession>A0A9X2BYA5</accession>
<comment type="catalytic activity">
    <reaction evidence="6">
        <text>a 2'-deoxyadenosine in DNA + S-adenosyl-L-methionine = an N(6)-methyl-2'-deoxyadenosine in DNA + S-adenosyl-L-homocysteine + H(+)</text>
        <dbReference type="Rhea" id="RHEA:15197"/>
        <dbReference type="Rhea" id="RHEA-COMP:12418"/>
        <dbReference type="Rhea" id="RHEA-COMP:12419"/>
        <dbReference type="ChEBI" id="CHEBI:15378"/>
        <dbReference type="ChEBI" id="CHEBI:57856"/>
        <dbReference type="ChEBI" id="CHEBI:59789"/>
        <dbReference type="ChEBI" id="CHEBI:90615"/>
        <dbReference type="ChEBI" id="CHEBI:90616"/>
        <dbReference type="EC" id="2.1.1.72"/>
    </reaction>
</comment>
<evidence type="ECO:0000256" key="6">
    <source>
        <dbReference type="ARBA" id="ARBA00047942"/>
    </source>
</evidence>
<dbReference type="GO" id="GO:0006304">
    <property type="term" value="P:DNA modification"/>
    <property type="evidence" value="ECO:0007669"/>
    <property type="project" value="InterPro"/>
</dbReference>
<dbReference type="RefSeq" id="WP_248670228.1">
    <property type="nucleotide sequence ID" value="NZ_JALPRX010000206.1"/>
</dbReference>
<gene>
    <name evidence="8" type="ORF">M0638_27945</name>
</gene>
<dbReference type="PRINTS" id="PR00507">
    <property type="entry name" value="N12N6MTFRASE"/>
</dbReference>
<evidence type="ECO:0000256" key="2">
    <source>
        <dbReference type="ARBA" id="ARBA00011900"/>
    </source>
</evidence>
<dbReference type="GO" id="GO:0032259">
    <property type="term" value="P:methylation"/>
    <property type="evidence" value="ECO:0007669"/>
    <property type="project" value="UniProtKB-KW"/>
</dbReference>
<feature type="domain" description="Type II methyltransferase M.TaqI-like" evidence="7">
    <location>
        <begin position="216"/>
        <end position="307"/>
    </location>
</feature>
<dbReference type="SUPFAM" id="SSF53335">
    <property type="entry name" value="S-adenosyl-L-methionine-dependent methyltransferases"/>
    <property type="match status" value="1"/>
</dbReference>
<keyword evidence="5" id="KW-0949">S-adenosyl-L-methionine</keyword>
<dbReference type="PANTHER" id="PTHR33841">
    <property type="entry name" value="DNA METHYLTRANSFERASE YEEA-RELATED"/>
    <property type="match status" value="1"/>
</dbReference>
<evidence type="ECO:0000256" key="5">
    <source>
        <dbReference type="ARBA" id="ARBA00022691"/>
    </source>
</evidence>
<keyword evidence="4" id="KW-0808">Transferase</keyword>
<proteinExistence type="inferred from homology"/>
<reference evidence="8" key="1">
    <citation type="submission" date="2022-04" db="EMBL/GenBank/DDBJ databases">
        <title>Roseomonas acroporae sp. nov., isolated from coral Acropora digitifera.</title>
        <authorList>
            <person name="Sun H."/>
        </authorList>
    </citation>
    <scope>NUCLEOTIDE SEQUENCE</scope>
    <source>
        <strain evidence="8">NAR14</strain>
    </source>
</reference>
<dbReference type="AlphaFoldDB" id="A0A9X2BYA5"/>
<comment type="caution">
    <text evidence="8">The sequence shown here is derived from an EMBL/GenBank/DDBJ whole genome shotgun (WGS) entry which is preliminary data.</text>
</comment>
<organism evidence="8 9">
    <name type="scientific">Roseomonas acroporae</name>
    <dbReference type="NCBI Taxonomy" id="2937791"/>
    <lineage>
        <taxon>Bacteria</taxon>
        <taxon>Pseudomonadati</taxon>
        <taxon>Pseudomonadota</taxon>
        <taxon>Alphaproteobacteria</taxon>
        <taxon>Acetobacterales</taxon>
        <taxon>Roseomonadaceae</taxon>
        <taxon>Roseomonas</taxon>
    </lineage>
</organism>
<evidence type="ECO:0000256" key="1">
    <source>
        <dbReference type="ARBA" id="ARBA00006594"/>
    </source>
</evidence>
<evidence type="ECO:0000256" key="4">
    <source>
        <dbReference type="ARBA" id="ARBA00022679"/>
    </source>
</evidence>
<name>A0A9X2BYA5_9PROT</name>
<evidence type="ECO:0000256" key="3">
    <source>
        <dbReference type="ARBA" id="ARBA00022603"/>
    </source>
</evidence>
<dbReference type="Pfam" id="PF07669">
    <property type="entry name" value="Eco57I"/>
    <property type="match status" value="1"/>
</dbReference>
<dbReference type="Gene3D" id="3.40.50.150">
    <property type="entry name" value="Vaccinia Virus protein VP39"/>
    <property type="match status" value="1"/>
</dbReference>
<dbReference type="InterPro" id="IPR050953">
    <property type="entry name" value="N4_N6_ade-DNA_methylase"/>
</dbReference>
<protein>
    <recommendedName>
        <fullName evidence="2">site-specific DNA-methyltransferase (adenine-specific)</fullName>
        <ecNumber evidence="2">2.1.1.72</ecNumber>
    </recommendedName>
</protein>
<dbReference type="GO" id="GO:0009007">
    <property type="term" value="F:site-specific DNA-methyltransferase (adenine-specific) activity"/>
    <property type="evidence" value="ECO:0007669"/>
    <property type="project" value="UniProtKB-EC"/>
</dbReference>
<keyword evidence="9" id="KW-1185">Reference proteome</keyword>
<dbReference type="Proteomes" id="UP001139516">
    <property type="component" value="Unassembled WGS sequence"/>
</dbReference>
<comment type="similarity">
    <text evidence="1">Belongs to the N(4)/N(6)-methyltransferase family.</text>
</comment>
<dbReference type="EMBL" id="JALPRX010000206">
    <property type="protein sequence ID" value="MCK8788186.1"/>
    <property type="molecule type" value="Genomic_DNA"/>
</dbReference>